<dbReference type="Gene3D" id="3.40.50.1820">
    <property type="entry name" value="alpha/beta hydrolase"/>
    <property type="match status" value="1"/>
</dbReference>
<accession>A0A3N1HPT5</accession>
<feature type="domain" description="AB hydrolase-1" evidence="5">
    <location>
        <begin position="121"/>
        <end position="299"/>
    </location>
</feature>
<dbReference type="PANTHER" id="PTHR43248">
    <property type="entry name" value="2-SUCCINYL-6-HYDROXY-2,4-CYCLOHEXADIENE-1-CARBOXYLATE SYNTHASE"/>
    <property type="match status" value="1"/>
</dbReference>
<dbReference type="InterPro" id="IPR029058">
    <property type="entry name" value="AB_hydrolase_fold"/>
</dbReference>
<feature type="domain" description="Peptidase S33 tripeptidyl aminopeptidase-like C-terminal" evidence="6">
    <location>
        <begin position="439"/>
        <end position="529"/>
    </location>
</feature>
<dbReference type="AlphaFoldDB" id="A0A3N1HPT5"/>
<name>A0A3N1HPT5_9ACTN</name>
<dbReference type="RefSeq" id="WP_123378835.1">
    <property type="nucleotide sequence ID" value="NZ_RJKN01000002.1"/>
</dbReference>
<dbReference type="InterPro" id="IPR013595">
    <property type="entry name" value="Pept_S33_TAP-like_C"/>
</dbReference>
<evidence type="ECO:0000256" key="3">
    <source>
        <dbReference type="ARBA" id="ARBA00022801"/>
    </source>
</evidence>
<protein>
    <submittedName>
        <fullName evidence="7">Alpha/beta hydrolase family protein</fullName>
    </submittedName>
</protein>
<dbReference type="GO" id="GO:0016787">
    <property type="term" value="F:hydrolase activity"/>
    <property type="evidence" value="ECO:0007669"/>
    <property type="project" value="UniProtKB-KW"/>
</dbReference>
<gene>
    <name evidence="7" type="ORF">EDC03_0675</name>
</gene>
<evidence type="ECO:0000259" key="6">
    <source>
        <dbReference type="Pfam" id="PF08386"/>
    </source>
</evidence>
<evidence type="ECO:0000256" key="2">
    <source>
        <dbReference type="ARBA" id="ARBA00022729"/>
    </source>
</evidence>
<evidence type="ECO:0000256" key="4">
    <source>
        <dbReference type="SAM" id="MobiDB-lite"/>
    </source>
</evidence>
<dbReference type="Pfam" id="PF08386">
    <property type="entry name" value="Abhydrolase_4"/>
    <property type="match status" value="1"/>
</dbReference>
<dbReference type="PROSITE" id="PS51257">
    <property type="entry name" value="PROKAR_LIPOPROTEIN"/>
    <property type="match status" value="1"/>
</dbReference>
<evidence type="ECO:0000259" key="5">
    <source>
        <dbReference type="Pfam" id="PF00561"/>
    </source>
</evidence>
<keyword evidence="2" id="KW-0732">Signal</keyword>
<comment type="caution">
    <text evidence="7">The sequence shown here is derived from an EMBL/GenBank/DDBJ whole genome shotgun (WGS) entry which is preliminary data.</text>
</comment>
<keyword evidence="8" id="KW-1185">Reference proteome</keyword>
<dbReference type="InParanoid" id="A0A3N1HPT5"/>
<dbReference type="InterPro" id="IPR000073">
    <property type="entry name" value="AB_hydrolase_1"/>
</dbReference>
<organism evidence="7 8">
    <name type="scientific">Pseudokineococcus lusitanus</name>
    <dbReference type="NCBI Taxonomy" id="763993"/>
    <lineage>
        <taxon>Bacteria</taxon>
        <taxon>Bacillati</taxon>
        <taxon>Actinomycetota</taxon>
        <taxon>Actinomycetes</taxon>
        <taxon>Kineosporiales</taxon>
        <taxon>Kineosporiaceae</taxon>
        <taxon>Pseudokineococcus</taxon>
    </lineage>
</organism>
<dbReference type="PANTHER" id="PTHR43248:SF29">
    <property type="entry name" value="TRIPEPTIDYL AMINOPEPTIDASE"/>
    <property type="match status" value="1"/>
</dbReference>
<dbReference type="Proteomes" id="UP000276232">
    <property type="component" value="Unassembled WGS sequence"/>
</dbReference>
<comment type="similarity">
    <text evidence="1">Belongs to the peptidase S33 family.</text>
</comment>
<evidence type="ECO:0000313" key="8">
    <source>
        <dbReference type="Proteomes" id="UP000276232"/>
    </source>
</evidence>
<reference evidence="7 8" key="1">
    <citation type="journal article" date="2015" name="Stand. Genomic Sci.">
        <title>Genomic Encyclopedia of Bacterial and Archaeal Type Strains, Phase III: the genomes of soil and plant-associated and newly described type strains.</title>
        <authorList>
            <person name="Whitman W.B."/>
            <person name="Woyke T."/>
            <person name="Klenk H.P."/>
            <person name="Zhou Y."/>
            <person name="Lilburn T.G."/>
            <person name="Beck B.J."/>
            <person name="De Vos P."/>
            <person name="Vandamme P."/>
            <person name="Eisen J.A."/>
            <person name="Garrity G."/>
            <person name="Hugenholtz P."/>
            <person name="Kyrpides N.C."/>
        </authorList>
    </citation>
    <scope>NUCLEOTIDE SEQUENCE [LARGE SCALE GENOMIC DNA]</scope>
    <source>
        <strain evidence="7 8">CECT 7306</strain>
    </source>
</reference>
<dbReference type="SUPFAM" id="SSF53474">
    <property type="entry name" value="alpha/beta-Hydrolases"/>
    <property type="match status" value="1"/>
</dbReference>
<evidence type="ECO:0000256" key="1">
    <source>
        <dbReference type="ARBA" id="ARBA00010088"/>
    </source>
</evidence>
<dbReference type="InterPro" id="IPR051601">
    <property type="entry name" value="Serine_prot/Carboxylest_S33"/>
</dbReference>
<evidence type="ECO:0000313" key="7">
    <source>
        <dbReference type="EMBL" id="ROP44554.1"/>
    </source>
</evidence>
<dbReference type="EMBL" id="RJKN01000002">
    <property type="protein sequence ID" value="ROP44554.1"/>
    <property type="molecule type" value="Genomic_DNA"/>
</dbReference>
<dbReference type="OrthoDB" id="4498590at2"/>
<feature type="region of interest" description="Disordered" evidence="4">
    <location>
        <begin position="37"/>
        <end position="58"/>
    </location>
</feature>
<keyword evidence="3 7" id="KW-0378">Hydrolase</keyword>
<proteinExistence type="inferred from homology"/>
<dbReference type="Pfam" id="PF00561">
    <property type="entry name" value="Abhydrolase_1"/>
    <property type="match status" value="1"/>
</dbReference>
<sequence length="531" mass="53506">MTGRARGTTAAAGSRRARGAVAALGVAALLAACGGAPEPEGGPSTQLPSPGPVAETAEDPALDPALADVYGQEPAWVPCGEVLECATVAVPVDWDAPDGELLDLAVSRVPAGDEDDRLGSVLVNPGGPGASGVDLVGADGSAAVSEAVRERYDVVGFDPRGVGSSDPVDCLDDAALDEYLSTDVDTSTPEGVEEVAAREAAFARGCAEDAGPLLGEVGTVDAARDLDVLRAVLGDERLTYVGRSYGTLLGAEYLRQFPARAGRLVLDGALDPADGAAAVALAQAEGLERALTAFVTACGEGDVDGCPLEGSPEEGLSAVAGLVESTRDAPLPTGDPDRPLTRPLAATGVVAALYDDRTWPLLGTALADALDGEGGGLLQLADAYAGRLPDGTYRGNTLEAFVAVSCLDRPGVTTEEAEELTEQLGEVAPTLGSLVGGGATCVDWPVPPTRTPAPVEAPDALPTLVVGTTGDPATPYVWSERLAEQLGSAALLTYDGEGHTAYLRGDDCVDGAVDAYLLEGVLPGDGATCGA</sequence>